<reference evidence="2" key="1">
    <citation type="submission" date="2023-01" db="EMBL/GenBank/DDBJ databases">
        <title>Draft genome sequence of Nocardiopsis sp. LSu2-4 isolated from halophytes.</title>
        <authorList>
            <person name="Duangmal K."/>
            <person name="Chantavorakit T."/>
        </authorList>
    </citation>
    <scope>NUCLEOTIDE SEQUENCE</scope>
    <source>
        <strain evidence="2">LSu2-4</strain>
    </source>
</reference>
<gene>
    <name evidence="2" type="ORF">O4U47_27590</name>
</gene>
<dbReference type="SUPFAM" id="SSF52799">
    <property type="entry name" value="(Phosphotyrosine protein) phosphatases II"/>
    <property type="match status" value="1"/>
</dbReference>
<dbReference type="InterPro" id="IPR026893">
    <property type="entry name" value="Tyr/Ser_Pase_IphP-type"/>
</dbReference>
<proteinExistence type="inferred from homology"/>
<comment type="similarity">
    <text evidence="1">Belongs to the protein-tyrosine phosphatase family.</text>
</comment>
<dbReference type="InterPro" id="IPR016130">
    <property type="entry name" value="Tyr_Pase_AS"/>
</dbReference>
<dbReference type="Pfam" id="PF13350">
    <property type="entry name" value="Y_phosphatase3"/>
    <property type="match status" value="1"/>
</dbReference>
<name>A0ABT4TUF6_9ACTN</name>
<dbReference type="InterPro" id="IPR029021">
    <property type="entry name" value="Prot-tyrosine_phosphatase-like"/>
</dbReference>
<dbReference type="RefSeq" id="WP_270680901.1">
    <property type="nucleotide sequence ID" value="NZ_JAQFWP010000078.1"/>
</dbReference>
<protein>
    <submittedName>
        <fullName evidence="2">Tyrosine-protein phosphatase</fullName>
    </submittedName>
</protein>
<dbReference type="Proteomes" id="UP001165685">
    <property type="component" value="Unassembled WGS sequence"/>
</dbReference>
<evidence type="ECO:0000313" key="3">
    <source>
        <dbReference type="Proteomes" id="UP001165685"/>
    </source>
</evidence>
<organism evidence="2 3">
    <name type="scientific">Nocardiopsis suaedae</name>
    <dbReference type="NCBI Taxonomy" id="3018444"/>
    <lineage>
        <taxon>Bacteria</taxon>
        <taxon>Bacillati</taxon>
        <taxon>Actinomycetota</taxon>
        <taxon>Actinomycetes</taxon>
        <taxon>Streptosporangiales</taxon>
        <taxon>Nocardiopsidaceae</taxon>
        <taxon>Nocardiopsis</taxon>
    </lineage>
</organism>
<dbReference type="PANTHER" id="PTHR31126:SF1">
    <property type="entry name" value="TYROSINE SPECIFIC PROTEIN PHOSPHATASES DOMAIN-CONTAINING PROTEIN"/>
    <property type="match status" value="1"/>
</dbReference>
<sequence length="259" mass="27867">MTNDSALATLPNLRDLGGHRAADGAAVRRGLVYRADALARVDDGDFAALSRLGLRQVLDLRTAHERTAEPDRVPDGAEYAVLDVQGNHSTGGDLERLLTDPGAAAEALGGGGAAAFMLEVNRVLVTEPDANAAYSELVRRAATGPTAAVFHCTAGKDRTGWGAALLLTLLGVDREVVFEDYLASNPRMDRLRGAMRRRAERHGVDGDLLEPIIQVREEYLAEAFAEVERAYGTFDAYVSKGLKLAPDLITTLRERMLEG</sequence>
<keyword evidence="3" id="KW-1185">Reference proteome</keyword>
<dbReference type="PROSITE" id="PS00383">
    <property type="entry name" value="TYR_PHOSPHATASE_1"/>
    <property type="match status" value="1"/>
</dbReference>
<evidence type="ECO:0000256" key="1">
    <source>
        <dbReference type="ARBA" id="ARBA00009580"/>
    </source>
</evidence>
<dbReference type="Gene3D" id="3.90.190.10">
    <property type="entry name" value="Protein tyrosine phosphatase superfamily"/>
    <property type="match status" value="1"/>
</dbReference>
<evidence type="ECO:0000313" key="2">
    <source>
        <dbReference type="EMBL" id="MDA2808303.1"/>
    </source>
</evidence>
<comment type="caution">
    <text evidence="2">The sequence shown here is derived from an EMBL/GenBank/DDBJ whole genome shotgun (WGS) entry which is preliminary data.</text>
</comment>
<dbReference type="PANTHER" id="PTHR31126">
    <property type="entry name" value="TYROSINE-PROTEIN PHOSPHATASE"/>
    <property type="match status" value="1"/>
</dbReference>
<dbReference type="EMBL" id="JAQFWP010000078">
    <property type="protein sequence ID" value="MDA2808303.1"/>
    <property type="molecule type" value="Genomic_DNA"/>
</dbReference>
<accession>A0ABT4TUF6</accession>